<keyword evidence="5" id="KW-1185">Reference proteome</keyword>
<evidence type="ECO:0000256" key="2">
    <source>
        <dbReference type="ARBA" id="ARBA00035112"/>
    </source>
</evidence>
<keyword evidence="3" id="KW-1133">Transmembrane helix</keyword>
<evidence type="ECO:0000313" key="5">
    <source>
        <dbReference type="Proteomes" id="UP001147746"/>
    </source>
</evidence>
<reference evidence="4" key="1">
    <citation type="submission" date="2022-12" db="EMBL/GenBank/DDBJ databases">
        <authorList>
            <person name="Petersen C."/>
        </authorList>
    </citation>
    <scope>NUCLEOTIDE SEQUENCE</scope>
    <source>
        <strain evidence="4">IBT 21472</strain>
    </source>
</reference>
<gene>
    <name evidence="4" type="ORF">N7476_006390</name>
</gene>
<proteinExistence type="inferred from homology"/>
<comment type="pathway">
    <text evidence="1">Mycotoxin biosynthesis.</text>
</comment>
<dbReference type="Proteomes" id="UP001147746">
    <property type="component" value="Unassembled WGS sequence"/>
</dbReference>
<evidence type="ECO:0008006" key="6">
    <source>
        <dbReference type="Google" id="ProtNLM"/>
    </source>
</evidence>
<keyword evidence="3" id="KW-0472">Membrane</keyword>
<dbReference type="InterPro" id="IPR021765">
    <property type="entry name" value="UstYa-like"/>
</dbReference>
<dbReference type="PANTHER" id="PTHR33365">
    <property type="entry name" value="YALI0B05434P"/>
    <property type="match status" value="1"/>
</dbReference>
<protein>
    <recommendedName>
        <fullName evidence="6">Tat pathway signal sequence protein</fullName>
    </recommendedName>
</protein>
<dbReference type="AlphaFoldDB" id="A0A9W9U4Z6"/>
<dbReference type="PANTHER" id="PTHR33365:SF4">
    <property type="entry name" value="CYCLOCHLOROTINE BIOSYNTHESIS PROTEIN O"/>
    <property type="match status" value="1"/>
</dbReference>
<dbReference type="Pfam" id="PF11807">
    <property type="entry name" value="UstYa"/>
    <property type="match status" value="1"/>
</dbReference>
<keyword evidence="3" id="KW-0812">Transmembrane</keyword>
<dbReference type="GO" id="GO:0043386">
    <property type="term" value="P:mycotoxin biosynthetic process"/>
    <property type="evidence" value="ECO:0007669"/>
    <property type="project" value="InterPro"/>
</dbReference>
<name>A0A9W9U4Z6_9EURO</name>
<evidence type="ECO:0000256" key="3">
    <source>
        <dbReference type="SAM" id="Phobius"/>
    </source>
</evidence>
<comment type="caution">
    <text evidence="4">The sequence shown here is derived from an EMBL/GenBank/DDBJ whole genome shotgun (WGS) entry which is preliminary data.</text>
</comment>
<reference evidence="4" key="2">
    <citation type="journal article" date="2023" name="IMA Fungus">
        <title>Comparative genomic study of the Penicillium genus elucidates a diverse pangenome and 15 lateral gene transfer events.</title>
        <authorList>
            <person name="Petersen C."/>
            <person name="Sorensen T."/>
            <person name="Nielsen M.R."/>
            <person name="Sondergaard T.E."/>
            <person name="Sorensen J.L."/>
            <person name="Fitzpatrick D.A."/>
            <person name="Frisvad J.C."/>
            <person name="Nielsen K.L."/>
        </authorList>
    </citation>
    <scope>NUCLEOTIDE SEQUENCE</scope>
    <source>
        <strain evidence="4">IBT 21472</strain>
    </source>
</reference>
<comment type="similarity">
    <text evidence="2">Belongs to the ustYa family.</text>
</comment>
<sequence length="284" mass="33080">MFQIRHGNDPVLSYLNGEEHEDSIGIRASEEDGFISGEKRHNSSRNTSRQYYVRWLTHLLFAVVWILSIFVSMYISGHRGHHCEGLSDVVSTELWSVQPAIEVTKVRFSGTLQFDNKSNLISTYWNPDAPKYTGEPSEELDNLWNTLIHPDGVDLRGEEAKSIYGKTFEKPGGWSIPLLDRKASNEKLRRIKNLLRQALRPDYYTRHDPEPEYTTHIHHCLDHLRQALMCNVDVTPIPVLWAEKEDRPLNDFQVEHTCRNFWKIKDWAKQRSAHKHGYKGLQPH</sequence>
<dbReference type="OrthoDB" id="3687641at2759"/>
<feature type="transmembrane region" description="Helical" evidence="3">
    <location>
        <begin position="55"/>
        <end position="75"/>
    </location>
</feature>
<evidence type="ECO:0000313" key="4">
    <source>
        <dbReference type="EMBL" id="KAJ5316083.1"/>
    </source>
</evidence>
<dbReference type="EMBL" id="JAPZBO010000005">
    <property type="protein sequence ID" value="KAJ5316083.1"/>
    <property type="molecule type" value="Genomic_DNA"/>
</dbReference>
<evidence type="ECO:0000256" key="1">
    <source>
        <dbReference type="ARBA" id="ARBA00004685"/>
    </source>
</evidence>
<organism evidence="4 5">
    <name type="scientific">Penicillium atrosanguineum</name>
    <dbReference type="NCBI Taxonomy" id="1132637"/>
    <lineage>
        <taxon>Eukaryota</taxon>
        <taxon>Fungi</taxon>
        <taxon>Dikarya</taxon>
        <taxon>Ascomycota</taxon>
        <taxon>Pezizomycotina</taxon>
        <taxon>Eurotiomycetes</taxon>
        <taxon>Eurotiomycetidae</taxon>
        <taxon>Eurotiales</taxon>
        <taxon>Aspergillaceae</taxon>
        <taxon>Penicillium</taxon>
    </lineage>
</organism>
<accession>A0A9W9U4Z6</accession>